<comment type="similarity">
    <text evidence="1">Belongs to the ABC transporter superfamily.</text>
</comment>
<dbReference type="Proteomes" id="UP001500449">
    <property type="component" value="Unassembled WGS sequence"/>
</dbReference>
<keyword evidence="2" id="KW-0813">Transport</keyword>
<evidence type="ECO:0000313" key="8">
    <source>
        <dbReference type="EMBL" id="GAA1851782.1"/>
    </source>
</evidence>
<evidence type="ECO:0000256" key="6">
    <source>
        <dbReference type="SAM" id="MobiDB-lite"/>
    </source>
</evidence>
<feature type="domain" description="ABC transporter" evidence="7">
    <location>
        <begin position="5"/>
        <end position="254"/>
    </location>
</feature>
<reference evidence="8 9" key="1">
    <citation type="journal article" date="2019" name="Int. J. Syst. Evol. Microbiol.">
        <title>The Global Catalogue of Microorganisms (GCM) 10K type strain sequencing project: providing services to taxonomists for standard genome sequencing and annotation.</title>
        <authorList>
            <consortium name="The Broad Institute Genomics Platform"/>
            <consortium name="The Broad Institute Genome Sequencing Center for Infectious Disease"/>
            <person name="Wu L."/>
            <person name="Ma J."/>
        </authorList>
    </citation>
    <scope>NUCLEOTIDE SEQUENCE [LARGE SCALE GENOMIC DNA]</scope>
    <source>
        <strain evidence="8 9">JCM 16009</strain>
    </source>
</reference>
<dbReference type="SMART" id="SM00382">
    <property type="entry name" value="AAA"/>
    <property type="match status" value="2"/>
</dbReference>
<dbReference type="Gene3D" id="3.40.50.300">
    <property type="entry name" value="P-loop containing nucleotide triphosphate hydrolases"/>
    <property type="match status" value="2"/>
</dbReference>
<evidence type="ECO:0000259" key="7">
    <source>
        <dbReference type="PROSITE" id="PS50893"/>
    </source>
</evidence>
<evidence type="ECO:0000256" key="5">
    <source>
        <dbReference type="ARBA" id="ARBA00022970"/>
    </source>
</evidence>
<dbReference type="InterPro" id="IPR027417">
    <property type="entry name" value="P-loop_NTPase"/>
</dbReference>
<feature type="domain" description="ABC transporter" evidence="7">
    <location>
        <begin position="284"/>
        <end position="511"/>
    </location>
</feature>
<dbReference type="PROSITE" id="PS50893">
    <property type="entry name" value="ABC_TRANSPORTER_2"/>
    <property type="match status" value="2"/>
</dbReference>
<evidence type="ECO:0000256" key="1">
    <source>
        <dbReference type="ARBA" id="ARBA00005417"/>
    </source>
</evidence>
<organism evidence="8 9">
    <name type="scientific">Pseudonocardia ailaonensis</name>
    <dbReference type="NCBI Taxonomy" id="367279"/>
    <lineage>
        <taxon>Bacteria</taxon>
        <taxon>Bacillati</taxon>
        <taxon>Actinomycetota</taxon>
        <taxon>Actinomycetes</taxon>
        <taxon>Pseudonocardiales</taxon>
        <taxon>Pseudonocardiaceae</taxon>
        <taxon>Pseudonocardia</taxon>
    </lineage>
</organism>
<keyword evidence="5" id="KW-0029">Amino-acid transport</keyword>
<comment type="caution">
    <text evidence="8">The sequence shown here is derived from an EMBL/GenBank/DDBJ whole genome shotgun (WGS) entry which is preliminary data.</text>
</comment>
<evidence type="ECO:0000256" key="3">
    <source>
        <dbReference type="ARBA" id="ARBA00022741"/>
    </source>
</evidence>
<dbReference type="Pfam" id="PF00005">
    <property type="entry name" value="ABC_tran"/>
    <property type="match status" value="2"/>
</dbReference>
<dbReference type="SUPFAM" id="SSF52540">
    <property type="entry name" value="P-loop containing nucleoside triphosphate hydrolases"/>
    <property type="match status" value="2"/>
</dbReference>
<proteinExistence type="inferred from homology"/>
<dbReference type="PROSITE" id="PS00211">
    <property type="entry name" value="ABC_TRANSPORTER_1"/>
    <property type="match status" value="2"/>
</dbReference>
<dbReference type="InterPro" id="IPR003439">
    <property type="entry name" value="ABC_transporter-like_ATP-bd"/>
</dbReference>
<protein>
    <recommendedName>
        <fullName evidence="7">ABC transporter domain-containing protein</fullName>
    </recommendedName>
</protein>
<gene>
    <name evidence="8" type="ORF">GCM10009836_34730</name>
</gene>
<dbReference type="EMBL" id="BAAAQK010000009">
    <property type="protein sequence ID" value="GAA1851782.1"/>
    <property type="molecule type" value="Genomic_DNA"/>
</dbReference>
<dbReference type="InterPro" id="IPR052156">
    <property type="entry name" value="BCAA_Transport_ATP-bd_LivF"/>
</dbReference>
<dbReference type="CDD" id="cd03224">
    <property type="entry name" value="ABC_TM1139_LivF_branched"/>
    <property type="match status" value="1"/>
</dbReference>
<dbReference type="PANTHER" id="PTHR43820:SF4">
    <property type="entry name" value="HIGH-AFFINITY BRANCHED-CHAIN AMINO ACID TRANSPORT ATP-BINDING PROTEIN LIVF"/>
    <property type="match status" value="1"/>
</dbReference>
<evidence type="ECO:0000256" key="4">
    <source>
        <dbReference type="ARBA" id="ARBA00022840"/>
    </source>
</evidence>
<keyword evidence="9" id="KW-1185">Reference proteome</keyword>
<sequence>MKGLLTCEALTKRYSGVTALNDVAATLRPGEVTALVGANGAGKTTFLDMLSGTVGPTAGTIVLDGRDITAASAWQRAELGMLRGFQDGELFPELTVRETLRVATFRTRRYSLAEALLRVGRRRRHDRASNAAIDDVAGRFGLTRWLETEIGELSLGMAKVVQLAAVAVASPSWVLLDEPAAGLARAEVDQLARRLRASADAAPEVGYLIVEHDASLVSIAADRVIVMAEGAVADDFRRGDDGFRDLLQRRTHAATGHSSATPRPEVTERPSEPSGEVAAAPAGVDARGIRVTYGKFEAVHGIDIRIEPATLSVLVGTNGAGKSSVLNAIVGIRPPSAGSVTLDGADVSRRPASELARRGLVLVPSGRGLMAELTVAETLRLTRPRTRHPDTPDPLELFPELGRRLGQRAGTMSGGEQQMVALARSIQLDPRYLLIDELSLGLSTAVVDRLVAALLELRDRGVGLLVVEQNAPLALGYSDHAFVMNGGRMAFDGPSAIASTRTDLFRPVFLDPDSDDDTP</sequence>
<dbReference type="PANTHER" id="PTHR43820">
    <property type="entry name" value="HIGH-AFFINITY BRANCHED-CHAIN AMINO ACID TRANSPORT ATP-BINDING PROTEIN LIVF"/>
    <property type="match status" value="1"/>
</dbReference>
<feature type="region of interest" description="Disordered" evidence="6">
    <location>
        <begin position="251"/>
        <end position="281"/>
    </location>
</feature>
<evidence type="ECO:0000256" key="2">
    <source>
        <dbReference type="ARBA" id="ARBA00022448"/>
    </source>
</evidence>
<dbReference type="InterPro" id="IPR017871">
    <property type="entry name" value="ABC_transporter-like_CS"/>
</dbReference>
<dbReference type="InterPro" id="IPR003593">
    <property type="entry name" value="AAA+_ATPase"/>
</dbReference>
<dbReference type="RefSeq" id="WP_344417830.1">
    <property type="nucleotide sequence ID" value="NZ_BAAAQK010000009.1"/>
</dbReference>
<evidence type="ECO:0000313" key="9">
    <source>
        <dbReference type="Proteomes" id="UP001500449"/>
    </source>
</evidence>
<accession>A0ABN2N746</accession>
<name>A0ABN2N746_9PSEU</name>
<keyword evidence="3" id="KW-0547">Nucleotide-binding</keyword>
<keyword evidence="4" id="KW-0067">ATP-binding</keyword>